<dbReference type="PROSITE" id="PS50044">
    <property type="entry name" value="SIGMA54_3"/>
    <property type="match status" value="1"/>
</dbReference>
<keyword evidence="12" id="KW-1185">Reference proteome</keyword>
<accession>A0A285TQB3</accession>
<comment type="similarity">
    <text evidence="1">Belongs to the sigma-54 factor family.</text>
</comment>
<reference evidence="12" key="1">
    <citation type="submission" date="2017-08" db="EMBL/GenBank/DDBJ databases">
        <authorList>
            <person name="Varghese N."/>
            <person name="Submissions S."/>
        </authorList>
    </citation>
    <scope>NUCLEOTIDE SEQUENCE [LARGE SCALE GENOMIC DNA]</scope>
    <source>
        <strain evidence="12">JC22</strain>
    </source>
</reference>
<evidence type="ECO:0000259" key="9">
    <source>
        <dbReference type="Pfam" id="PF04552"/>
    </source>
</evidence>
<dbReference type="PIRSF" id="PIRSF000774">
    <property type="entry name" value="RpoN"/>
    <property type="match status" value="1"/>
</dbReference>
<feature type="domain" description="RNA polymerase sigma factor 54 core-binding" evidence="10">
    <location>
        <begin position="81"/>
        <end position="247"/>
    </location>
</feature>
<keyword evidence="4" id="KW-0548">Nucleotidyltransferase</keyword>
<dbReference type="PRINTS" id="PR00045">
    <property type="entry name" value="SIGMA54FCT"/>
</dbReference>
<sequence>MWLSMNHSLEMKLAMTPQLGQAIKIMEMSSDELERYLEEMQHSNPLIEVPEQHTYKERIFKQTTTSIDFSNLNIKSETFPVEKLLHHIRLSIRNAYDLQLLYKLILNLNEFGYLPNALQLMSEDDYDRILKILESNDYVGVGAINLKHSLILQAKYYYPNEPLLLELIENLELIAERKWNKLMKQYQISDVHLKQAIEKIKTLNPRPFHTSTLKTEIIQPDIVLEIENKQISYSLSDWFAPNIAIQNMNGFTLSHQENKQVTDWAQEAKWLISAIEQRKATMMEIMEFLIDYQYEALLNGLNYVKPLTLKDICAVVNRHESTVSRATMNKYIQTPWGVFSMKELFSSKIATSDGENLSKERIKHLVKELIDNEDKLQPLSDQKLSELIRLNENLDISRRTITKYREELQIPSSTKRKEL</sequence>
<evidence type="ECO:0000256" key="2">
    <source>
        <dbReference type="ARBA" id="ARBA00022478"/>
    </source>
</evidence>
<dbReference type="Gene3D" id="1.10.10.60">
    <property type="entry name" value="Homeodomain-like"/>
    <property type="match status" value="1"/>
</dbReference>
<dbReference type="AlphaFoldDB" id="A0A285TQB3"/>
<evidence type="ECO:0000256" key="7">
    <source>
        <dbReference type="ARBA" id="ARBA00023125"/>
    </source>
</evidence>
<dbReference type="PROSITE" id="PS00718">
    <property type="entry name" value="SIGMA54_2"/>
    <property type="match status" value="1"/>
</dbReference>
<keyword evidence="3" id="KW-0808">Transferase</keyword>
<dbReference type="Pfam" id="PF04963">
    <property type="entry name" value="Sigma54_CBD"/>
    <property type="match status" value="1"/>
</dbReference>
<name>A0A285TQB3_9BACL</name>
<gene>
    <name evidence="11" type="ORF">SAMN05880501_11867</name>
</gene>
<dbReference type="InterPro" id="IPR007634">
    <property type="entry name" value="RNA_pol_sigma_54_DNA-bd"/>
</dbReference>
<evidence type="ECO:0000259" key="10">
    <source>
        <dbReference type="Pfam" id="PF04963"/>
    </source>
</evidence>
<evidence type="ECO:0000256" key="5">
    <source>
        <dbReference type="ARBA" id="ARBA00023015"/>
    </source>
</evidence>
<evidence type="ECO:0000256" key="1">
    <source>
        <dbReference type="ARBA" id="ARBA00008798"/>
    </source>
</evidence>
<evidence type="ECO:0000256" key="8">
    <source>
        <dbReference type="ARBA" id="ARBA00023163"/>
    </source>
</evidence>
<evidence type="ECO:0000256" key="3">
    <source>
        <dbReference type="ARBA" id="ARBA00022679"/>
    </source>
</evidence>
<dbReference type="EMBL" id="OBMQ01000018">
    <property type="protein sequence ID" value="SOC25313.1"/>
    <property type="molecule type" value="Genomic_DNA"/>
</dbReference>
<evidence type="ECO:0000313" key="12">
    <source>
        <dbReference type="Proteomes" id="UP000219636"/>
    </source>
</evidence>
<dbReference type="GO" id="GO:0000428">
    <property type="term" value="C:DNA-directed RNA polymerase complex"/>
    <property type="evidence" value="ECO:0007669"/>
    <property type="project" value="UniProtKB-KW"/>
</dbReference>
<proteinExistence type="inferred from homology"/>
<feature type="domain" description="RNA polymerase sigma factor 54 DNA-binding" evidence="9">
    <location>
        <begin position="261"/>
        <end position="417"/>
    </location>
</feature>
<dbReference type="GO" id="GO:0016779">
    <property type="term" value="F:nucleotidyltransferase activity"/>
    <property type="evidence" value="ECO:0007669"/>
    <property type="project" value="UniProtKB-KW"/>
</dbReference>
<dbReference type="PANTHER" id="PTHR32248:SF4">
    <property type="entry name" value="RNA POLYMERASE SIGMA-54 FACTOR"/>
    <property type="match status" value="1"/>
</dbReference>
<keyword evidence="8" id="KW-0804">Transcription</keyword>
<dbReference type="Proteomes" id="UP000219636">
    <property type="component" value="Unassembled WGS sequence"/>
</dbReference>
<dbReference type="GO" id="GO:0001216">
    <property type="term" value="F:DNA-binding transcription activator activity"/>
    <property type="evidence" value="ECO:0007669"/>
    <property type="project" value="InterPro"/>
</dbReference>
<dbReference type="GO" id="GO:0016987">
    <property type="term" value="F:sigma factor activity"/>
    <property type="evidence" value="ECO:0007669"/>
    <property type="project" value="UniProtKB-KW"/>
</dbReference>
<dbReference type="Pfam" id="PF00309">
    <property type="entry name" value="Sigma54_AID"/>
    <property type="match status" value="1"/>
</dbReference>
<evidence type="ECO:0000313" key="11">
    <source>
        <dbReference type="EMBL" id="SOC25313.1"/>
    </source>
</evidence>
<dbReference type="RefSeq" id="WP_097075177.1">
    <property type="nucleotide sequence ID" value="NZ_OBMQ01000018.1"/>
</dbReference>
<keyword evidence="2" id="KW-0240">DNA-directed RNA polymerase</keyword>
<dbReference type="NCBIfam" id="TIGR02395">
    <property type="entry name" value="rpoN_sigma"/>
    <property type="match status" value="1"/>
</dbReference>
<keyword evidence="7" id="KW-0238">DNA-binding</keyword>
<evidence type="ECO:0000256" key="4">
    <source>
        <dbReference type="ARBA" id="ARBA00022695"/>
    </source>
</evidence>
<dbReference type="Pfam" id="PF04552">
    <property type="entry name" value="Sigma54_DBD"/>
    <property type="match status" value="1"/>
</dbReference>
<organism evidence="11 12">
    <name type="scientific">Ureibacillus xyleni</name>
    <dbReference type="NCBI Taxonomy" id="614648"/>
    <lineage>
        <taxon>Bacteria</taxon>
        <taxon>Bacillati</taxon>
        <taxon>Bacillota</taxon>
        <taxon>Bacilli</taxon>
        <taxon>Bacillales</taxon>
        <taxon>Caryophanaceae</taxon>
        <taxon>Ureibacillus</taxon>
    </lineage>
</organism>
<dbReference type="InterPro" id="IPR000394">
    <property type="entry name" value="RNA_pol_sigma_54"/>
</dbReference>
<dbReference type="OrthoDB" id="9814402at2"/>
<dbReference type="InterPro" id="IPR007046">
    <property type="entry name" value="RNA_pol_sigma_54_core-bd"/>
</dbReference>
<keyword evidence="5" id="KW-0805">Transcription regulation</keyword>
<keyword evidence="6" id="KW-0731">Sigma factor</keyword>
<evidence type="ECO:0000256" key="6">
    <source>
        <dbReference type="ARBA" id="ARBA00023082"/>
    </source>
</evidence>
<dbReference type="GO" id="GO:0006352">
    <property type="term" value="P:DNA-templated transcription initiation"/>
    <property type="evidence" value="ECO:0007669"/>
    <property type="project" value="InterPro"/>
</dbReference>
<dbReference type="GO" id="GO:0003677">
    <property type="term" value="F:DNA binding"/>
    <property type="evidence" value="ECO:0007669"/>
    <property type="project" value="UniProtKB-KW"/>
</dbReference>
<dbReference type="PANTHER" id="PTHR32248">
    <property type="entry name" value="RNA POLYMERASE SIGMA-54 FACTOR"/>
    <property type="match status" value="1"/>
</dbReference>
<protein>
    <submittedName>
        <fullName evidence="11">RNA polymerase RpoN-/SigL-like sigma 54 subunit</fullName>
    </submittedName>
</protein>